<organism evidence="2 3">
    <name type="scientific">Streptomyces erythrochromogenes</name>
    <dbReference type="NCBI Taxonomy" id="285574"/>
    <lineage>
        <taxon>Bacteria</taxon>
        <taxon>Bacillati</taxon>
        <taxon>Actinomycetota</taxon>
        <taxon>Actinomycetes</taxon>
        <taxon>Kitasatosporales</taxon>
        <taxon>Streptomycetaceae</taxon>
        <taxon>Streptomyces</taxon>
    </lineage>
</organism>
<evidence type="ECO:0000313" key="3">
    <source>
        <dbReference type="Proteomes" id="UP001432312"/>
    </source>
</evidence>
<name>A0ABZ1QMN6_9ACTN</name>
<proteinExistence type="predicted"/>
<keyword evidence="3" id="KW-1185">Reference proteome</keyword>
<feature type="compositionally biased region" description="Basic and acidic residues" evidence="1">
    <location>
        <begin position="1"/>
        <end position="20"/>
    </location>
</feature>
<sequence>MGGMKDKRQEPGKGREEQRRPQGPGQDPVHPEPRRPSRQPGREGESREAGPRDESF</sequence>
<feature type="region of interest" description="Disordered" evidence="1">
    <location>
        <begin position="1"/>
        <end position="56"/>
    </location>
</feature>
<evidence type="ECO:0008006" key="4">
    <source>
        <dbReference type="Google" id="ProtNLM"/>
    </source>
</evidence>
<accession>A0ABZ1QMN6</accession>
<dbReference type="EMBL" id="CP108036">
    <property type="protein sequence ID" value="WUN83655.1"/>
    <property type="molecule type" value="Genomic_DNA"/>
</dbReference>
<dbReference type="RefSeq" id="WP_167344728.1">
    <property type="nucleotide sequence ID" value="NZ_CP108036.1"/>
</dbReference>
<gene>
    <name evidence="2" type="ORF">OHA91_37240</name>
</gene>
<reference evidence="2" key="1">
    <citation type="submission" date="2022-10" db="EMBL/GenBank/DDBJ databases">
        <title>The complete genomes of actinobacterial strains from the NBC collection.</title>
        <authorList>
            <person name="Joergensen T.S."/>
            <person name="Alvarez Arevalo M."/>
            <person name="Sterndorff E.B."/>
            <person name="Faurdal D."/>
            <person name="Vuksanovic O."/>
            <person name="Mourched A.-S."/>
            <person name="Charusanti P."/>
            <person name="Shaw S."/>
            <person name="Blin K."/>
            <person name="Weber T."/>
        </authorList>
    </citation>
    <scope>NUCLEOTIDE SEQUENCE</scope>
    <source>
        <strain evidence="2">NBC_00303</strain>
    </source>
</reference>
<dbReference type="Proteomes" id="UP001432312">
    <property type="component" value="Chromosome"/>
</dbReference>
<evidence type="ECO:0000256" key="1">
    <source>
        <dbReference type="SAM" id="MobiDB-lite"/>
    </source>
</evidence>
<feature type="compositionally biased region" description="Basic and acidic residues" evidence="1">
    <location>
        <begin position="29"/>
        <end position="56"/>
    </location>
</feature>
<protein>
    <recommendedName>
        <fullName evidence="4">Pseudouridine synthase</fullName>
    </recommendedName>
</protein>
<dbReference type="GeneID" id="95501820"/>
<evidence type="ECO:0000313" key="2">
    <source>
        <dbReference type="EMBL" id="WUN83655.1"/>
    </source>
</evidence>